<evidence type="ECO:0000259" key="4">
    <source>
        <dbReference type="Pfam" id="PF08353"/>
    </source>
</evidence>
<comment type="catalytic activity">
    <reaction evidence="2">
        <text>beta-D-GlcNAc-(1-&gt;4)-Mur2Ac(oyl-L-Ala-gamma-D-Glu-L-Lys-D-Ala-D-Ala)-di-trans,octa-cis-undecaprenyl diphosphate + L-glutamine + ATP + H2O = beta-D-GlcNAc-(1-&gt;4)-Mur2Ac(oyl-L-Ala-D-isoglutaminyl-L-Lys-D-Ala-D-Ala)-di-trans,octa-cis-undecaprenyl diphosphate + L-glutamate + ADP + phosphate + H(+)</text>
        <dbReference type="Rhea" id="RHEA:57928"/>
        <dbReference type="ChEBI" id="CHEBI:15377"/>
        <dbReference type="ChEBI" id="CHEBI:15378"/>
        <dbReference type="ChEBI" id="CHEBI:29985"/>
        <dbReference type="ChEBI" id="CHEBI:30616"/>
        <dbReference type="ChEBI" id="CHEBI:43474"/>
        <dbReference type="ChEBI" id="CHEBI:58359"/>
        <dbReference type="ChEBI" id="CHEBI:60033"/>
        <dbReference type="ChEBI" id="CHEBI:62233"/>
        <dbReference type="ChEBI" id="CHEBI:456216"/>
        <dbReference type="EC" id="6.3.5.13"/>
    </reaction>
</comment>
<reference evidence="5 6" key="1">
    <citation type="submission" date="2009-01" db="EMBL/GenBank/DDBJ databases">
        <authorList>
            <person name="Qin X."/>
            <person name="Bachman B."/>
            <person name="Battles P."/>
            <person name="Bell A."/>
            <person name="Bess C."/>
            <person name="Bickham C."/>
            <person name="Chaboub L."/>
            <person name="Chen D."/>
            <person name="Coyle M."/>
            <person name="Deiros D.R."/>
            <person name="Dinh H."/>
            <person name="Forbes L."/>
            <person name="Fowler G."/>
            <person name="Francisco L."/>
            <person name="Fu Q."/>
            <person name="Gubbala S."/>
            <person name="Hale W."/>
            <person name="Han Y."/>
            <person name="Hemphill L."/>
            <person name="Highlander S.K."/>
            <person name="Hirani K."/>
            <person name="Hogues M."/>
            <person name="Jackson L."/>
            <person name="Jakkamsetti A."/>
            <person name="Javaid M."/>
            <person name="Jiang H."/>
            <person name="Korchina V."/>
            <person name="Kovar C."/>
            <person name="Lara F."/>
            <person name="Lee S."/>
            <person name="Mata R."/>
            <person name="Mathew T."/>
            <person name="Moen C."/>
            <person name="Morales K."/>
            <person name="Munidasa M."/>
            <person name="Nazareth L."/>
            <person name="Ngo R."/>
            <person name="Nguyen L."/>
            <person name="Okwuonu G."/>
            <person name="Ongeri F."/>
            <person name="Patil S."/>
            <person name="Petrosino J."/>
            <person name="Pham C."/>
            <person name="Pham P."/>
            <person name="Pu L.-L."/>
            <person name="Puazo M."/>
            <person name="Raj R."/>
            <person name="Reid J."/>
            <person name="Rouhana J."/>
            <person name="Saada N."/>
            <person name="Shang Y."/>
            <person name="Simmons D."/>
            <person name="Thornton R."/>
            <person name="Warren J."/>
            <person name="Weissenberger G."/>
            <person name="Zhang J."/>
            <person name="Zhang L."/>
            <person name="Zhou C."/>
            <person name="Zhu D."/>
            <person name="Muzny D."/>
            <person name="Worley K."/>
            <person name="Gibbs R."/>
        </authorList>
    </citation>
    <scope>NUCLEOTIDE SEQUENCE [LARGE SCALE GENOMIC DNA]</scope>
    <source>
        <strain evidence="5 6">ATCC 11741</strain>
    </source>
</reference>
<evidence type="ECO:0000256" key="1">
    <source>
        <dbReference type="ARBA" id="ARBA00004752"/>
    </source>
</evidence>
<dbReference type="GO" id="GO:0009252">
    <property type="term" value="P:peptidoglycan biosynthetic process"/>
    <property type="evidence" value="ECO:0007669"/>
    <property type="project" value="UniProtKB-UniRule"/>
</dbReference>
<dbReference type="Pfam" id="PF08245">
    <property type="entry name" value="Mur_ligase_M"/>
    <property type="match status" value="1"/>
</dbReference>
<comment type="subunit">
    <text evidence="2">Forms a heterodimer with GatD.</text>
</comment>
<evidence type="ECO:0000313" key="6">
    <source>
        <dbReference type="Proteomes" id="UP000003531"/>
    </source>
</evidence>
<comment type="similarity">
    <text evidence="2">Belongs to the MurCDEF family. MurT subfamily.</text>
</comment>
<accession>C2EES7</accession>
<keyword evidence="2" id="KW-0067">ATP-binding</keyword>
<comment type="pathway">
    <text evidence="1 2">Cell wall biogenesis; peptidoglycan biosynthesis.</text>
</comment>
<comment type="function">
    <text evidence="2">The lipid II isoglutaminyl synthase complex catalyzes the formation of alpha-D-isoglutamine in the cell wall lipid II stem peptide. The MurT subunit catalyzes the ATP-dependent amidation of D-glutamate residue of lipid II, converting it to an isoglutamine residue.</text>
</comment>
<dbReference type="GO" id="GO:0008360">
    <property type="term" value="P:regulation of cell shape"/>
    <property type="evidence" value="ECO:0007669"/>
    <property type="project" value="UniProtKB-KW"/>
</dbReference>
<organism evidence="5 6">
    <name type="scientific">Ligilactobacillus salivarius DSM 20555 = ATCC 11741</name>
    <dbReference type="NCBI Taxonomy" id="1423799"/>
    <lineage>
        <taxon>Bacteria</taxon>
        <taxon>Bacillati</taxon>
        <taxon>Bacillota</taxon>
        <taxon>Bacilli</taxon>
        <taxon>Lactobacillales</taxon>
        <taxon>Lactobacillaceae</taxon>
        <taxon>Ligilactobacillus</taxon>
    </lineage>
</organism>
<feature type="binding site" evidence="2">
    <location>
        <position position="222"/>
    </location>
    <ligand>
        <name>Zn(2+)</name>
        <dbReference type="ChEBI" id="CHEBI:29105"/>
    </ligand>
</feature>
<dbReference type="GO" id="GO:0016881">
    <property type="term" value="F:acid-amino acid ligase activity"/>
    <property type="evidence" value="ECO:0007669"/>
    <property type="project" value="InterPro"/>
</dbReference>
<sequence length="462" mass="51807">MFFYQTYIWRNFKMSLKSSVAITAGKTSHWFLHKFTNGGTSLPGKITLAIDPDVLKSLAKDYEIVIITGTNGKTLTTALTVKVLGEKYSNILTNPSGSNMKQGIVSAFLTAQKTKSGKKLAVLETDEANVPIISQYISPSIYVMTNLFRDQMDRYGEIYTTYDKILKGINMHPDALVIANGDAPIFNSRELKNKVIYYGFDDKADREQMAPANTDSLLCPKCQHILHYKNRSYSNLGKYYCPNCDFKRPKLSYRMNRILSQSPQSSTFEIDNTNISLHIGGTYNIYNALAAYAVGNELGVSPQQIAHALSSNDEKVFGRQEVIKIGDKELTLVLIKNPVGLDQVLDMIKTDTEPFSLAVLLNANYADGIDTSWIWDGSFESLPFDKIPAILTGGERYRDITFRLRVAGVPEENFSQEEKLPDVLENIKKMPTKHIYVLATYTAVLQLRKLLSEQGYIKGGMD</sequence>
<dbReference type="GO" id="GO:0005524">
    <property type="term" value="F:ATP binding"/>
    <property type="evidence" value="ECO:0007669"/>
    <property type="project" value="UniProtKB-UniRule"/>
</dbReference>
<comment type="caution">
    <text evidence="5">The sequence shown here is derived from an EMBL/GenBank/DDBJ whole genome shotgun (WGS) entry which is preliminary data.</text>
</comment>
<dbReference type="SUPFAM" id="SSF53623">
    <property type="entry name" value="MurD-like peptide ligases, catalytic domain"/>
    <property type="match status" value="1"/>
</dbReference>
<dbReference type="PANTHER" id="PTHR23135:SF7">
    <property type="entry name" value="LIPID II ISOGLUTAMINYL SYNTHASE (GLUTAMINE-HYDROLYZING) SUBUNIT MURT"/>
    <property type="match status" value="1"/>
</dbReference>
<keyword evidence="2" id="KW-0547">Nucleotide-binding</keyword>
<feature type="active site" evidence="2">
    <location>
        <position position="370"/>
    </location>
</feature>
<feature type="binding site" evidence="2">
    <location>
        <position position="241"/>
    </location>
    <ligand>
        <name>Zn(2+)</name>
        <dbReference type="ChEBI" id="CHEBI:29105"/>
    </ligand>
</feature>
<comment type="catalytic activity">
    <reaction evidence="2">
        <text>beta-D-GlcNAc-(1-&gt;4)-Mur2Ac(oyl-L-Ala-gamma-D-Glu-L-Lys-D-Ala-D-Ala)-di-trans,octa-cis-undecaprenyl diphosphate + ATP = beta-D-GlcNAc-(1-&gt;4)-Mur2Ac(oyl-L-Ala-gamma-D-O-P-Glu-L-Lys-D-Ala-D-Ala)-di-trans,octa-cis-undecaprenyl diphosphate + ADP</text>
        <dbReference type="Rhea" id="RHEA:59488"/>
        <dbReference type="ChEBI" id="CHEBI:30616"/>
        <dbReference type="ChEBI" id="CHEBI:60033"/>
        <dbReference type="ChEBI" id="CHEBI:143132"/>
        <dbReference type="ChEBI" id="CHEBI:456216"/>
    </reaction>
</comment>
<evidence type="ECO:0000256" key="2">
    <source>
        <dbReference type="HAMAP-Rule" id="MF_02214"/>
    </source>
</evidence>
<dbReference type="InterPro" id="IPR036565">
    <property type="entry name" value="Mur-like_cat_sf"/>
</dbReference>
<dbReference type="HOGENOM" id="CLU_041534_0_0_9"/>
<dbReference type="PANTHER" id="PTHR23135">
    <property type="entry name" value="MUR LIGASE FAMILY MEMBER"/>
    <property type="match status" value="1"/>
</dbReference>
<evidence type="ECO:0000259" key="3">
    <source>
        <dbReference type="Pfam" id="PF08245"/>
    </source>
</evidence>
<dbReference type="UniPathway" id="UPA00219"/>
<keyword evidence="2" id="KW-0133">Cell shape</keyword>
<feature type="domain" description="Lipid II isoglutaminyl synthase (glutamine-hydrolyzing) subunit MurT C-terminal" evidence="4">
    <location>
        <begin position="334"/>
        <end position="443"/>
    </location>
</feature>
<feature type="binding site" evidence="2">
    <location>
        <position position="219"/>
    </location>
    <ligand>
        <name>Zn(2+)</name>
        <dbReference type="ChEBI" id="CHEBI:29105"/>
    </ligand>
</feature>
<comment type="catalytic activity">
    <reaction evidence="2">
        <text>beta-D-GlcNAc-(1-&gt;4)-Mur2Ac(oyl-L-Ala-gamma-D-O-P-Glu-L-Lys-D-Ala-D-Ala)-di-trans,octa-cis-undecaprenyl diphosphate + NH4(+) = beta-D-GlcNAc-(1-&gt;4)-Mur2Ac(oyl-L-Ala-D-isoglutaminyl-L-Lys-D-Ala-D-Ala)-di-trans,octa-cis-undecaprenyl diphosphate + phosphate + H(+)</text>
        <dbReference type="Rhea" id="RHEA:57932"/>
        <dbReference type="ChEBI" id="CHEBI:15378"/>
        <dbReference type="ChEBI" id="CHEBI:28938"/>
        <dbReference type="ChEBI" id="CHEBI:43474"/>
        <dbReference type="ChEBI" id="CHEBI:62233"/>
        <dbReference type="ChEBI" id="CHEBI:143132"/>
    </reaction>
</comment>
<dbReference type="EC" id="6.3.5.13" evidence="2"/>
<name>C2EES7_9LACO</name>
<keyword evidence="2" id="KW-0862">Zinc</keyword>
<gene>
    <name evidence="5" type="primary">murE-1</name>
    <name evidence="2" type="synonym">murT</name>
    <name evidence="5" type="ORF">HMPREF0545_0149</name>
</gene>
<dbReference type="Pfam" id="PF08353">
    <property type="entry name" value="MurT_C"/>
    <property type="match status" value="1"/>
</dbReference>
<dbReference type="Gene3D" id="3.40.1190.10">
    <property type="entry name" value="Mur-like, catalytic domain"/>
    <property type="match status" value="1"/>
</dbReference>
<protein>
    <recommendedName>
        <fullName evidence="2">Lipid II isoglutaminyl synthase (glutamine-hydrolyzing) subunit MurT</fullName>
        <ecNumber evidence="2">6.3.5.13</ecNumber>
    </recommendedName>
</protein>
<keyword evidence="2" id="KW-0479">Metal-binding</keyword>
<dbReference type="InterPro" id="IPR013564">
    <property type="entry name" value="MurT_C"/>
</dbReference>
<evidence type="ECO:0000313" key="5">
    <source>
        <dbReference type="EMBL" id="EEJ75009.1"/>
    </source>
</evidence>
<dbReference type="AlphaFoldDB" id="C2EES7"/>
<dbReference type="InterPro" id="IPR013221">
    <property type="entry name" value="Mur_ligase_cen"/>
</dbReference>
<keyword evidence="2 5" id="KW-0436">Ligase</keyword>
<dbReference type="GO" id="GO:0071555">
    <property type="term" value="P:cell wall organization"/>
    <property type="evidence" value="ECO:0007669"/>
    <property type="project" value="UniProtKB-KW"/>
</dbReference>
<proteinExistence type="inferred from homology"/>
<feature type="domain" description="Mur ligase central" evidence="3">
    <location>
        <begin position="67"/>
        <end position="208"/>
    </location>
</feature>
<dbReference type="HAMAP" id="MF_02214">
    <property type="entry name" value="Lipid_II_synth_MurT"/>
    <property type="match status" value="1"/>
</dbReference>
<keyword evidence="2" id="KW-0961">Cell wall biogenesis/degradation</keyword>
<dbReference type="GO" id="GO:0140282">
    <property type="term" value="F:carbon-nitrogen ligase activity on lipid II"/>
    <property type="evidence" value="ECO:0007669"/>
    <property type="project" value="UniProtKB-UniRule"/>
</dbReference>
<dbReference type="InterPro" id="IPR043703">
    <property type="entry name" value="Lipid_II_synth_MurT"/>
</dbReference>
<feature type="binding site" evidence="2">
    <location>
        <position position="244"/>
    </location>
    <ligand>
        <name>Zn(2+)</name>
        <dbReference type="ChEBI" id="CHEBI:29105"/>
    </ligand>
</feature>
<dbReference type="EMBL" id="ACGT01000001">
    <property type="protein sequence ID" value="EEJ75009.1"/>
    <property type="molecule type" value="Genomic_DNA"/>
</dbReference>
<dbReference type="Proteomes" id="UP000003531">
    <property type="component" value="Unassembled WGS sequence"/>
</dbReference>
<dbReference type="GO" id="GO:0008270">
    <property type="term" value="F:zinc ion binding"/>
    <property type="evidence" value="ECO:0007669"/>
    <property type="project" value="UniProtKB-UniRule"/>
</dbReference>
<keyword evidence="2" id="KW-0573">Peptidoglycan synthesis</keyword>